<evidence type="ECO:0000313" key="2">
    <source>
        <dbReference type="Proteomes" id="UP000474967"/>
    </source>
</evidence>
<dbReference type="CDD" id="cd02142">
    <property type="entry name" value="McbC_SagB-like_oxidoreductase"/>
    <property type="match status" value="1"/>
</dbReference>
<gene>
    <name evidence="1" type="ORF">G3T36_01080</name>
</gene>
<evidence type="ECO:0000313" key="1">
    <source>
        <dbReference type="EMBL" id="NEN04454.1"/>
    </source>
</evidence>
<dbReference type="Proteomes" id="UP000474967">
    <property type="component" value="Unassembled WGS sequence"/>
</dbReference>
<dbReference type="Gene3D" id="3.40.109.10">
    <property type="entry name" value="NADH Oxidase"/>
    <property type="match status" value="1"/>
</dbReference>
<dbReference type="GO" id="GO:0016491">
    <property type="term" value="F:oxidoreductase activity"/>
    <property type="evidence" value="ECO:0007669"/>
    <property type="project" value="InterPro"/>
</dbReference>
<dbReference type="AlphaFoldDB" id="A0A6L9XTP5"/>
<organism evidence="1 2">
    <name type="scientific">Leifsonia tongyongensis</name>
    <dbReference type="NCBI Taxonomy" id="1268043"/>
    <lineage>
        <taxon>Bacteria</taxon>
        <taxon>Bacillati</taxon>
        <taxon>Actinomycetota</taxon>
        <taxon>Actinomycetes</taxon>
        <taxon>Micrococcales</taxon>
        <taxon>Microbacteriaceae</taxon>
        <taxon>Leifsonia</taxon>
    </lineage>
</organism>
<dbReference type="EMBL" id="JAAGWY010000001">
    <property type="protein sequence ID" value="NEN04454.1"/>
    <property type="molecule type" value="Genomic_DNA"/>
</dbReference>
<dbReference type="InterPro" id="IPR052544">
    <property type="entry name" value="Bacteriocin_Proc_Enz"/>
</dbReference>
<dbReference type="InterPro" id="IPR000415">
    <property type="entry name" value="Nitroreductase-like"/>
</dbReference>
<accession>A0A6L9XTP5</accession>
<name>A0A6L9XTP5_9MICO</name>
<comment type="caution">
    <text evidence="1">The sequence shown here is derived from an EMBL/GenBank/DDBJ whole genome shotgun (WGS) entry which is preliminary data.</text>
</comment>
<protein>
    <submittedName>
        <fullName evidence="1">SagB/ThcOx family dehydrogenase</fullName>
    </submittedName>
</protein>
<reference evidence="1 2" key="1">
    <citation type="journal article" date="2014" name="J. Microbiol.">
        <title>Diaminobutyricibacter tongyongensis gen. nov., sp. nov. and Homoserinibacter gongjuensis gen. nov., sp. nov. belong to the family Microbacteriaceae.</title>
        <authorList>
            <person name="Kim S.J."/>
            <person name="Ahn J.H."/>
            <person name="Weon H.Y."/>
            <person name="Hamada M."/>
            <person name="Suzuki K."/>
            <person name="Kwon S.W."/>
        </authorList>
    </citation>
    <scope>NUCLEOTIDE SEQUENCE [LARGE SCALE GENOMIC DNA]</scope>
    <source>
        <strain evidence="1 2">NBRC 108724</strain>
    </source>
</reference>
<dbReference type="PANTHER" id="PTHR43745">
    <property type="entry name" value="NITROREDUCTASE MJ1384-RELATED"/>
    <property type="match status" value="1"/>
</dbReference>
<dbReference type="RefSeq" id="WP_163287576.1">
    <property type="nucleotide sequence ID" value="NZ_JAAGWY010000001.1"/>
</dbReference>
<dbReference type="PANTHER" id="PTHR43745:SF2">
    <property type="entry name" value="NITROREDUCTASE MJ1384-RELATED"/>
    <property type="match status" value="1"/>
</dbReference>
<sequence length="352" mass="38851">MFYDERSGWEIRNLEQRRSWAVDAPTAAVVIAFMQPSEPHDVRAALRPHGDHDVISSRILALTLLGVLSECDGPQNDPLSDWAAFGWAEAYDYLLSTWSYPFEDYSKRGQEVDKERMREYAAAWPDVVRALPQKGIDVRPLPGIQESLDRLSSPDDRGLVDRLLDIASVAALPIETMRSRTPGADYIHRTSPSGGSRHPSELYLLALSVEGLSRGVYHVATLEQTLGRVGALPPDDRDLRDGLPGAFRLPAPTRAIFVITSHFERNMYRYREPRTLRTLYYDAGHLGGLVEALGDSDGLVAHGHQGFVDSYLAGLIGSDGLAVESPSYLVSIGLAAEAESPEKRIGKSRLNS</sequence>
<proteinExistence type="predicted"/>
<keyword evidence="2" id="KW-1185">Reference proteome</keyword>